<dbReference type="GO" id="GO:0005886">
    <property type="term" value="C:plasma membrane"/>
    <property type="evidence" value="ECO:0007669"/>
    <property type="project" value="UniProtKB-SubCell"/>
</dbReference>
<evidence type="ECO:0000256" key="3">
    <source>
        <dbReference type="ARBA" id="ARBA00022448"/>
    </source>
</evidence>
<comment type="caution">
    <text evidence="17">The sequence shown here is derived from an EMBL/GenBank/DDBJ whole genome shotgun (WGS) entry which is preliminary data.</text>
</comment>
<dbReference type="AlphaFoldDB" id="A0AAN8X165"/>
<feature type="transmembrane region" description="Helical" evidence="13">
    <location>
        <begin position="454"/>
        <end position="476"/>
    </location>
</feature>
<evidence type="ECO:0000259" key="15">
    <source>
        <dbReference type="Pfam" id="PF00060"/>
    </source>
</evidence>
<keyword evidence="6 13" id="KW-1133">Transmembrane helix</keyword>
<dbReference type="InterPro" id="IPR001320">
    <property type="entry name" value="Iontro_rcpt_C"/>
</dbReference>
<keyword evidence="8 13" id="KW-0472">Membrane</keyword>
<gene>
    <name evidence="17" type="ORF">SK128_010299</name>
</gene>
<feature type="transmembrane region" description="Helical" evidence="13">
    <location>
        <begin position="519"/>
        <end position="544"/>
    </location>
</feature>
<dbReference type="PANTHER" id="PTHR42643">
    <property type="entry name" value="IONOTROPIC RECEPTOR 20A-RELATED"/>
    <property type="match status" value="1"/>
</dbReference>
<evidence type="ECO:0000259" key="16">
    <source>
        <dbReference type="Pfam" id="PF10613"/>
    </source>
</evidence>
<evidence type="ECO:0000256" key="13">
    <source>
        <dbReference type="SAM" id="Phobius"/>
    </source>
</evidence>
<evidence type="ECO:0000256" key="8">
    <source>
        <dbReference type="ARBA" id="ARBA00023136"/>
    </source>
</evidence>
<keyword evidence="7" id="KW-0406">Ion transport</keyword>
<proteinExistence type="inferred from homology"/>
<evidence type="ECO:0000256" key="7">
    <source>
        <dbReference type="ARBA" id="ARBA00023065"/>
    </source>
</evidence>
<comment type="subcellular location">
    <subcellularLocation>
        <location evidence="1">Cell membrane</location>
        <topology evidence="1">Multi-pass membrane protein</topology>
    </subcellularLocation>
</comment>
<keyword evidence="9" id="KW-0675">Receptor</keyword>
<evidence type="ECO:0000256" key="2">
    <source>
        <dbReference type="ARBA" id="ARBA00008685"/>
    </source>
</evidence>
<evidence type="ECO:0000256" key="5">
    <source>
        <dbReference type="ARBA" id="ARBA00022692"/>
    </source>
</evidence>
<dbReference type="PANTHER" id="PTHR42643:SF24">
    <property type="entry name" value="IONOTROPIC RECEPTOR 60A"/>
    <property type="match status" value="1"/>
</dbReference>
<evidence type="ECO:0000256" key="6">
    <source>
        <dbReference type="ARBA" id="ARBA00022989"/>
    </source>
</evidence>
<keyword evidence="14" id="KW-0732">Signal</keyword>
<evidence type="ECO:0000256" key="9">
    <source>
        <dbReference type="ARBA" id="ARBA00023170"/>
    </source>
</evidence>
<keyword evidence="18" id="KW-1185">Reference proteome</keyword>
<dbReference type="Pfam" id="PF10613">
    <property type="entry name" value="Lig_chan-Glu_bd"/>
    <property type="match status" value="1"/>
</dbReference>
<evidence type="ECO:0000313" key="18">
    <source>
        <dbReference type="Proteomes" id="UP001381693"/>
    </source>
</evidence>
<organism evidence="17 18">
    <name type="scientific">Halocaridina rubra</name>
    <name type="common">Hawaiian red shrimp</name>
    <dbReference type="NCBI Taxonomy" id="373956"/>
    <lineage>
        <taxon>Eukaryota</taxon>
        <taxon>Metazoa</taxon>
        <taxon>Ecdysozoa</taxon>
        <taxon>Arthropoda</taxon>
        <taxon>Crustacea</taxon>
        <taxon>Multicrustacea</taxon>
        <taxon>Malacostraca</taxon>
        <taxon>Eumalacostraca</taxon>
        <taxon>Eucarida</taxon>
        <taxon>Decapoda</taxon>
        <taxon>Pleocyemata</taxon>
        <taxon>Caridea</taxon>
        <taxon>Atyoidea</taxon>
        <taxon>Atyidae</taxon>
        <taxon>Halocaridina</taxon>
    </lineage>
</organism>
<dbReference type="Gene3D" id="3.40.190.10">
    <property type="entry name" value="Periplasmic binding protein-like II"/>
    <property type="match status" value="1"/>
</dbReference>
<keyword evidence="5 13" id="KW-0812">Transmembrane</keyword>
<keyword evidence="12" id="KW-0407">Ion channel</keyword>
<feature type="domain" description="Ionotropic glutamate receptor C-terminal" evidence="15">
    <location>
        <begin position="456"/>
        <end position="720"/>
    </location>
</feature>
<dbReference type="EMBL" id="JAXCGZ010013544">
    <property type="protein sequence ID" value="KAK7072318.1"/>
    <property type="molecule type" value="Genomic_DNA"/>
</dbReference>
<dbReference type="InterPro" id="IPR052192">
    <property type="entry name" value="Insect_Ionotropic_Sensory_Rcpt"/>
</dbReference>
<dbReference type="GO" id="GO:0015276">
    <property type="term" value="F:ligand-gated monoatomic ion channel activity"/>
    <property type="evidence" value="ECO:0007669"/>
    <property type="project" value="InterPro"/>
</dbReference>
<evidence type="ECO:0000256" key="12">
    <source>
        <dbReference type="ARBA" id="ARBA00023303"/>
    </source>
</evidence>
<dbReference type="Pfam" id="PF00060">
    <property type="entry name" value="Lig_chan"/>
    <property type="match status" value="1"/>
</dbReference>
<evidence type="ECO:0000256" key="4">
    <source>
        <dbReference type="ARBA" id="ARBA00022475"/>
    </source>
</evidence>
<evidence type="ECO:0000256" key="11">
    <source>
        <dbReference type="ARBA" id="ARBA00023286"/>
    </source>
</evidence>
<feature type="chain" id="PRO_5042847605" evidence="14">
    <location>
        <begin position="31"/>
        <end position="739"/>
    </location>
</feature>
<dbReference type="Gene3D" id="1.10.287.70">
    <property type="match status" value="1"/>
</dbReference>
<keyword evidence="10" id="KW-0325">Glycoprotein</keyword>
<evidence type="ECO:0000256" key="10">
    <source>
        <dbReference type="ARBA" id="ARBA00023180"/>
    </source>
</evidence>
<protein>
    <submittedName>
        <fullName evidence="17">Uncharacterized protein</fullName>
    </submittedName>
</protein>
<feature type="domain" description="Ionotropic glutamate receptor L-glutamate and glycine-binding" evidence="16">
    <location>
        <begin position="331"/>
        <end position="430"/>
    </location>
</feature>
<dbReference type="InterPro" id="IPR019594">
    <property type="entry name" value="Glu/Gly-bd"/>
</dbReference>
<dbReference type="Proteomes" id="UP001381693">
    <property type="component" value="Unassembled WGS sequence"/>
</dbReference>
<feature type="signal peptide" evidence="14">
    <location>
        <begin position="1"/>
        <end position="30"/>
    </location>
</feature>
<dbReference type="SUPFAM" id="SSF53850">
    <property type="entry name" value="Periplasmic binding protein-like II"/>
    <property type="match status" value="1"/>
</dbReference>
<sequence length="739" mass="84840">MHRLAAHKKRYFLAKVFWHAYLLLGSTVSGMEDNTSNIDASFGLESRHRISLQSLSEWQTEEDLKNDDNVQESTINHKDIVSKEPGNAYSKGLYLEYKNMSESALWPNSVEKKNYTIQPLRKSSVEKKKFVSKDYQKDAKGEPAVFELLRHLLSTYLDTCSLTIFFEANTKLAAHSMMDQLRHRTVKMYDLNLEVLKRMDTWSRSLCDGYVFFIKIAREFIQHANFSHYHHSIHDSSPQSLWNSHAYHIIVLPKSSETDLSLTDILSLYNLHKTAKVLVLEPKDDYVLLWSHRVYSDGSGIRYVGTWKHGKMTTTANLFDSVLHNLHGAAIRIATFDHPPSVVYAYDKDHNIVRRLGVDMQILQTLAQARNFTPHFIEVSKNELWGFELPNGTWTGLVGKVFYEVADIGACNVFLELHRWKLVDYSTPYNFERGCFVAPSPKPLVSWTSPFLPFAWSTWISIAIYLAVGGLLLYIIANLSINQEPNTFISFSYDYLYTLGALTMKSFAKVPKFLPVRIYVGFTWIFGLIISTAYSANLIAFLSVTQYTAPIDTMKELSRSNLRIGGVAFWKTQFTASIDPVVRNFVEKLETDVQLSSLFDRVEAGDFALIENKQYLELQAGARYTYGSKTTIRIVRECLLPYSIGLAFQKNSPLKANFDILILRLFESGIVQKWKEEVINYFRQQNKDKRMKNVIKEHDTKRQPLSLTQLQGVFYLLGIGYLLAGFFLIAEVILFKHAS</sequence>
<accession>A0AAN8X165</accession>
<comment type="similarity">
    <text evidence="2">Belongs to the glutamate-gated ion channel (TC 1.A.10.1) family.</text>
</comment>
<name>A0AAN8X165_HALRR</name>
<keyword evidence="3" id="KW-0813">Transport</keyword>
<keyword evidence="11" id="KW-1071">Ligand-gated ion channel</keyword>
<evidence type="ECO:0000256" key="1">
    <source>
        <dbReference type="ARBA" id="ARBA00004651"/>
    </source>
</evidence>
<reference evidence="17 18" key="1">
    <citation type="submission" date="2023-11" db="EMBL/GenBank/DDBJ databases">
        <title>Halocaridina rubra genome assembly.</title>
        <authorList>
            <person name="Smith C."/>
        </authorList>
    </citation>
    <scope>NUCLEOTIDE SEQUENCE [LARGE SCALE GENOMIC DNA]</scope>
    <source>
        <strain evidence="17">EP-1</strain>
        <tissue evidence="17">Whole</tissue>
    </source>
</reference>
<evidence type="ECO:0000313" key="17">
    <source>
        <dbReference type="EMBL" id="KAK7072318.1"/>
    </source>
</evidence>
<evidence type="ECO:0000256" key="14">
    <source>
        <dbReference type="SAM" id="SignalP"/>
    </source>
</evidence>
<dbReference type="GO" id="GO:0050906">
    <property type="term" value="P:detection of stimulus involved in sensory perception"/>
    <property type="evidence" value="ECO:0007669"/>
    <property type="project" value="UniProtKB-ARBA"/>
</dbReference>
<feature type="transmembrane region" description="Helical" evidence="13">
    <location>
        <begin position="488"/>
        <end position="507"/>
    </location>
</feature>
<keyword evidence="4" id="KW-1003">Cell membrane</keyword>
<feature type="transmembrane region" description="Helical" evidence="13">
    <location>
        <begin position="712"/>
        <end position="735"/>
    </location>
</feature>